<comment type="pathway">
    <text evidence="3 11">Protein modification; protein ubiquitination.</text>
</comment>
<dbReference type="UniPathway" id="UPA00143"/>
<evidence type="ECO:0000256" key="6">
    <source>
        <dbReference type="ARBA" id="ARBA00022771"/>
    </source>
</evidence>
<keyword evidence="11" id="KW-0812">Transmembrane</keyword>
<dbReference type="EnsemblPlants" id="Kaladp0071s0453.1.v1.1">
    <property type="protein sequence ID" value="Kaladp0071s0453.1.v1.1.CDS.1"/>
    <property type="gene ID" value="Kaladp0071s0453.v1.1"/>
</dbReference>
<dbReference type="Pfam" id="PF00097">
    <property type="entry name" value="zf-C3HC4"/>
    <property type="match status" value="1"/>
</dbReference>
<comment type="subcellular location">
    <subcellularLocation>
        <location evidence="2">Endomembrane system</location>
    </subcellularLocation>
    <subcellularLocation>
        <location evidence="11">Endoplasmic reticulum membrane</location>
        <topology evidence="11">Single-pass type IV membrane protein</topology>
    </subcellularLocation>
</comment>
<evidence type="ECO:0000256" key="3">
    <source>
        <dbReference type="ARBA" id="ARBA00004906"/>
    </source>
</evidence>
<feature type="region of interest" description="Disordered" evidence="12">
    <location>
        <begin position="1"/>
        <end position="24"/>
    </location>
</feature>
<proteinExistence type="predicted"/>
<dbReference type="InterPro" id="IPR045103">
    <property type="entry name" value="RNF5/RNF185-like"/>
</dbReference>
<keyword evidence="6 10" id="KW-0863">Zinc-finger</keyword>
<keyword evidence="5 11" id="KW-0479">Metal-binding</keyword>
<reference evidence="14" key="1">
    <citation type="submission" date="2021-01" db="UniProtKB">
        <authorList>
            <consortium name="EnsemblPlants"/>
        </authorList>
    </citation>
    <scope>IDENTIFICATION</scope>
</reference>
<dbReference type="Gene3D" id="3.30.40.10">
    <property type="entry name" value="Zinc/RING finger domain, C3HC4 (zinc finger)"/>
    <property type="match status" value="1"/>
</dbReference>
<dbReference type="InterPro" id="IPR018957">
    <property type="entry name" value="Znf_C3HC4_RING-type"/>
</dbReference>
<sequence length="249" mass="27930">MAVEQSIQESTAPNESNKEMKSSLGKWSVSDMVADVDDDPPSGCECNICLDFVQDPVVTFCGHLYCWPCIYKWLHMESISADVSDEQPPRCPVCKTEISETTLVPLYGRGKIPDSPENKMSHCNPGIPPRPPAPTFWSLLPDSLTIHPLRSEHHPFHRYLSITQPYFSPHNSYPTSSILGHPLIIMVSAMIQGRGIGSSATSMYNISRSNYLAEDSSPRMRRHITQVDTSLFRISSFLFCCILLCLVFF</sequence>
<comment type="domain">
    <text evidence="11">The RING-type zinc finger domain is responsible for E3 ligase activity.</text>
</comment>
<dbReference type="GO" id="GO:0008270">
    <property type="term" value="F:zinc ion binding"/>
    <property type="evidence" value="ECO:0007669"/>
    <property type="project" value="UniProtKB-KW"/>
</dbReference>
<name>A0A7N1A3D5_KALFE</name>
<dbReference type="Gramene" id="Kaladp0071s0453.1.v1.1">
    <property type="protein sequence ID" value="Kaladp0071s0453.1.v1.1.CDS.1"/>
    <property type="gene ID" value="Kaladp0071s0453.v1.1"/>
</dbReference>
<dbReference type="PROSITE" id="PS50089">
    <property type="entry name" value="ZF_RING_2"/>
    <property type="match status" value="1"/>
</dbReference>
<feature type="transmembrane region" description="Helical" evidence="11">
    <location>
        <begin position="230"/>
        <end position="248"/>
    </location>
</feature>
<dbReference type="InterPro" id="IPR017907">
    <property type="entry name" value="Znf_RING_CS"/>
</dbReference>
<evidence type="ECO:0000256" key="8">
    <source>
        <dbReference type="ARBA" id="ARBA00022833"/>
    </source>
</evidence>
<evidence type="ECO:0000256" key="7">
    <source>
        <dbReference type="ARBA" id="ARBA00022786"/>
    </source>
</evidence>
<keyword evidence="15" id="KW-1185">Reference proteome</keyword>
<dbReference type="InterPro" id="IPR001841">
    <property type="entry name" value="Znf_RING"/>
</dbReference>
<evidence type="ECO:0000256" key="10">
    <source>
        <dbReference type="PROSITE-ProRule" id="PRU00175"/>
    </source>
</evidence>
<evidence type="ECO:0000256" key="12">
    <source>
        <dbReference type="SAM" id="MobiDB-lite"/>
    </source>
</evidence>
<comment type="catalytic activity">
    <reaction evidence="1 11">
        <text>S-ubiquitinyl-[E2 ubiquitin-conjugating enzyme]-L-cysteine + [acceptor protein]-L-lysine = [E2 ubiquitin-conjugating enzyme]-L-cysteine + N(6)-ubiquitinyl-[acceptor protein]-L-lysine.</text>
        <dbReference type="EC" id="2.3.2.27"/>
    </reaction>
</comment>
<keyword evidence="9 11" id="KW-0472">Membrane</keyword>
<dbReference type="PROSITE" id="PS00518">
    <property type="entry name" value="ZF_RING_1"/>
    <property type="match status" value="1"/>
</dbReference>
<evidence type="ECO:0000256" key="4">
    <source>
        <dbReference type="ARBA" id="ARBA00022679"/>
    </source>
</evidence>
<dbReference type="SUPFAM" id="SSF57850">
    <property type="entry name" value="RING/U-box"/>
    <property type="match status" value="1"/>
</dbReference>
<keyword evidence="4 11" id="KW-0808">Transferase</keyword>
<keyword evidence="8 11" id="KW-0862">Zinc</keyword>
<dbReference type="SMART" id="SM00184">
    <property type="entry name" value="RING"/>
    <property type="match status" value="1"/>
</dbReference>
<evidence type="ECO:0000256" key="1">
    <source>
        <dbReference type="ARBA" id="ARBA00000900"/>
    </source>
</evidence>
<evidence type="ECO:0000256" key="9">
    <source>
        <dbReference type="ARBA" id="ARBA00023136"/>
    </source>
</evidence>
<comment type="function">
    <text evidence="11">E3 ubiquitin-protein ligase.</text>
</comment>
<keyword evidence="11" id="KW-0256">Endoplasmic reticulum</keyword>
<dbReference type="AlphaFoldDB" id="A0A7N1A3D5"/>
<feature type="domain" description="RING-type" evidence="13">
    <location>
        <begin position="46"/>
        <end position="95"/>
    </location>
</feature>
<dbReference type="GO" id="GO:0006511">
    <property type="term" value="P:ubiquitin-dependent protein catabolic process"/>
    <property type="evidence" value="ECO:0007669"/>
    <property type="project" value="UniProtKB-UniRule"/>
</dbReference>
<evidence type="ECO:0000256" key="2">
    <source>
        <dbReference type="ARBA" id="ARBA00004308"/>
    </source>
</evidence>
<organism evidence="14 15">
    <name type="scientific">Kalanchoe fedtschenkoi</name>
    <name type="common">Lavender scallops</name>
    <name type="synonym">South American air plant</name>
    <dbReference type="NCBI Taxonomy" id="63787"/>
    <lineage>
        <taxon>Eukaryota</taxon>
        <taxon>Viridiplantae</taxon>
        <taxon>Streptophyta</taxon>
        <taxon>Embryophyta</taxon>
        <taxon>Tracheophyta</taxon>
        <taxon>Spermatophyta</taxon>
        <taxon>Magnoliopsida</taxon>
        <taxon>eudicotyledons</taxon>
        <taxon>Gunneridae</taxon>
        <taxon>Pentapetalae</taxon>
        <taxon>Saxifragales</taxon>
        <taxon>Crassulaceae</taxon>
        <taxon>Kalanchoe</taxon>
    </lineage>
</organism>
<evidence type="ECO:0000313" key="15">
    <source>
        <dbReference type="Proteomes" id="UP000594263"/>
    </source>
</evidence>
<evidence type="ECO:0000313" key="14">
    <source>
        <dbReference type="EnsemblPlants" id="Kaladp0071s0453.1.v1.1.CDS.1"/>
    </source>
</evidence>
<protein>
    <recommendedName>
        <fullName evidence="11">E3 ubiquitin-protein ligase RMA</fullName>
        <ecNumber evidence="11">2.3.2.27</ecNumber>
    </recommendedName>
    <alternativeName>
        <fullName evidence="11">Protein RING membrane-anchor</fullName>
    </alternativeName>
    <alternativeName>
        <fullName evidence="11">RING-type E3 ubiquitin transferase RMA</fullName>
    </alternativeName>
</protein>
<evidence type="ECO:0000256" key="11">
    <source>
        <dbReference type="RuleBase" id="RU369090"/>
    </source>
</evidence>
<keyword evidence="11" id="KW-1133">Transmembrane helix</keyword>
<accession>A0A7N1A3D5</accession>
<evidence type="ECO:0000256" key="5">
    <source>
        <dbReference type="ARBA" id="ARBA00022723"/>
    </source>
</evidence>
<evidence type="ECO:0000259" key="13">
    <source>
        <dbReference type="PROSITE" id="PS50089"/>
    </source>
</evidence>
<dbReference type="Proteomes" id="UP000594263">
    <property type="component" value="Unplaced"/>
</dbReference>
<dbReference type="PANTHER" id="PTHR12313">
    <property type="entry name" value="E3 UBIQUITIN-PROTEIN LIGASE RNF5-RELATED"/>
    <property type="match status" value="1"/>
</dbReference>
<dbReference type="GO" id="GO:0016567">
    <property type="term" value="P:protein ubiquitination"/>
    <property type="evidence" value="ECO:0007669"/>
    <property type="project" value="UniProtKB-UniPathway"/>
</dbReference>
<dbReference type="InterPro" id="IPR013083">
    <property type="entry name" value="Znf_RING/FYVE/PHD"/>
</dbReference>
<feature type="compositionally biased region" description="Polar residues" evidence="12">
    <location>
        <begin position="1"/>
        <end position="15"/>
    </location>
</feature>
<dbReference type="GO" id="GO:0005789">
    <property type="term" value="C:endoplasmic reticulum membrane"/>
    <property type="evidence" value="ECO:0007669"/>
    <property type="project" value="UniProtKB-SubCell"/>
</dbReference>
<dbReference type="GO" id="GO:0061630">
    <property type="term" value="F:ubiquitin protein ligase activity"/>
    <property type="evidence" value="ECO:0007669"/>
    <property type="project" value="UniProtKB-UniRule"/>
</dbReference>
<dbReference type="EC" id="2.3.2.27" evidence="11"/>
<keyword evidence="7 11" id="KW-0833">Ubl conjugation pathway</keyword>